<proteinExistence type="predicted"/>
<sequence length="389" mass="45220">MFIFLRLENSNHNINCFHLQALLVHIVGHEIRLLPSWQQSSIEIIIDQQTHQLVYGQPLQVGSVESPIYVYLEETLSRPIVVVQAEVEGLHIRYDGVNARIKVSPKYMGKHCGLCGDFNGESYREFLGPNLCVYTNSQDFVNSYVLGGQQCQLPFQPLHPFVCPSTYSKSLYQYTKPLGYLRERLASPVLQTQPIVRKYTPYTSLFQTPSTTGVQRPIDDRQRLVSPLLQTQPMVRKYTPYSPWFQTFTTTGVQRSIDERERLVSPLLQTPHTVRKYTPYSSLFQTPNTIDVYSPFEEDRCILKKVWTKHWDNNICFSKEFVPICKDECMPSHEIQDITLNFFCLPENSPYLQDLFEKAKTGRIEEIQLNTKHHVDKVEVPKFCRPVYQ</sequence>
<accession>A0ABM1RV61</accession>
<name>A0ABM1RV61_LIMPO</name>
<protein>
    <submittedName>
        <fullName evidence="3">Uncharacterized protein LOC111083216</fullName>
    </submittedName>
</protein>
<organism evidence="2 3">
    <name type="scientific">Limulus polyphemus</name>
    <name type="common">Atlantic horseshoe crab</name>
    <dbReference type="NCBI Taxonomy" id="6850"/>
    <lineage>
        <taxon>Eukaryota</taxon>
        <taxon>Metazoa</taxon>
        <taxon>Ecdysozoa</taxon>
        <taxon>Arthropoda</taxon>
        <taxon>Chelicerata</taxon>
        <taxon>Merostomata</taxon>
        <taxon>Xiphosura</taxon>
        <taxon>Limulidae</taxon>
        <taxon>Limulus</taxon>
    </lineage>
</organism>
<dbReference type="Pfam" id="PF00094">
    <property type="entry name" value="VWD"/>
    <property type="match status" value="1"/>
</dbReference>
<dbReference type="Proteomes" id="UP000694941">
    <property type="component" value="Unplaced"/>
</dbReference>
<dbReference type="RefSeq" id="XP_022235266.1">
    <property type="nucleotide sequence ID" value="XM_022379558.1"/>
</dbReference>
<dbReference type="GeneID" id="111083216"/>
<feature type="domain" description="VWFD" evidence="1">
    <location>
        <begin position="1"/>
        <end position="152"/>
    </location>
</feature>
<keyword evidence="2" id="KW-1185">Reference proteome</keyword>
<gene>
    <name evidence="3" type="primary">LOC111083216</name>
</gene>
<dbReference type="PROSITE" id="PS51233">
    <property type="entry name" value="VWFD"/>
    <property type="match status" value="1"/>
</dbReference>
<dbReference type="PANTHER" id="PTHR23345">
    <property type="entry name" value="VITELLOGENIN-RELATED"/>
    <property type="match status" value="1"/>
</dbReference>
<dbReference type="InterPro" id="IPR050733">
    <property type="entry name" value="Vitellogenin/Apolipophorin"/>
</dbReference>
<dbReference type="InterPro" id="IPR001846">
    <property type="entry name" value="VWF_type-D"/>
</dbReference>
<evidence type="ECO:0000259" key="1">
    <source>
        <dbReference type="PROSITE" id="PS51233"/>
    </source>
</evidence>
<evidence type="ECO:0000313" key="3">
    <source>
        <dbReference type="RefSeq" id="XP_022235266.1"/>
    </source>
</evidence>
<evidence type="ECO:0000313" key="2">
    <source>
        <dbReference type="Proteomes" id="UP000694941"/>
    </source>
</evidence>
<dbReference type="PANTHER" id="PTHR23345:SF15">
    <property type="entry name" value="VITELLOGENIN 1-RELATED"/>
    <property type="match status" value="1"/>
</dbReference>
<reference evidence="3" key="1">
    <citation type="submission" date="2025-08" db="UniProtKB">
        <authorList>
            <consortium name="RefSeq"/>
        </authorList>
    </citation>
    <scope>IDENTIFICATION</scope>
    <source>
        <tissue evidence="3">Muscle</tissue>
    </source>
</reference>